<evidence type="ECO:0000256" key="5">
    <source>
        <dbReference type="RuleBase" id="RU368024"/>
    </source>
</evidence>
<evidence type="ECO:0000256" key="2">
    <source>
        <dbReference type="ARBA" id="ARBA00022670"/>
    </source>
</evidence>
<evidence type="ECO:0000256" key="4">
    <source>
        <dbReference type="ARBA" id="ARBA00022825"/>
    </source>
</evidence>
<keyword evidence="10" id="KW-1185">Reference proteome</keyword>
<dbReference type="GO" id="GO:0005829">
    <property type="term" value="C:cytosol"/>
    <property type="evidence" value="ECO:0007669"/>
    <property type="project" value="TreeGrafter"/>
</dbReference>
<dbReference type="InterPro" id="IPR051167">
    <property type="entry name" value="Prolyl_oligopep/macrocyclase"/>
</dbReference>
<evidence type="ECO:0000313" key="9">
    <source>
        <dbReference type="EMBL" id="CAB9496993.1"/>
    </source>
</evidence>
<dbReference type="InterPro" id="IPR029058">
    <property type="entry name" value="AB_hydrolase_fold"/>
</dbReference>
<dbReference type="Pfam" id="PF00326">
    <property type="entry name" value="Peptidase_S9"/>
    <property type="match status" value="1"/>
</dbReference>
<dbReference type="SUPFAM" id="SSF53474">
    <property type="entry name" value="alpha/beta-Hydrolases"/>
    <property type="match status" value="1"/>
</dbReference>
<dbReference type="GO" id="GO:0070012">
    <property type="term" value="F:oligopeptidase activity"/>
    <property type="evidence" value="ECO:0007669"/>
    <property type="project" value="TreeGrafter"/>
</dbReference>
<dbReference type="EMBL" id="CAICTM010000012">
    <property type="protein sequence ID" value="CAB9496993.1"/>
    <property type="molecule type" value="Genomic_DNA"/>
</dbReference>
<evidence type="ECO:0000256" key="1">
    <source>
        <dbReference type="ARBA" id="ARBA00005228"/>
    </source>
</evidence>
<proteinExistence type="inferred from homology"/>
<dbReference type="Proteomes" id="UP001153069">
    <property type="component" value="Unassembled WGS sequence"/>
</dbReference>
<evidence type="ECO:0000259" key="8">
    <source>
        <dbReference type="Pfam" id="PF02897"/>
    </source>
</evidence>
<dbReference type="PRINTS" id="PR00862">
    <property type="entry name" value="PROLIGOPTASE"/>
</dbReference>
<dbReference type="InterPro" id="IPR023302">
    <property type="entry name" value="Pept_S9A_N"/>
</dbReference>
<dbReference type="Pfam" id="PF02897">
    <property type="entry name" value="Peptidase_S9_N"/>
    <property type="match status" value="1"/>
</dbReference>
<comment type="caution">
    <text evidence="9">The sequence shown here is derived from an EMBL/GenBank/DDBJ whole genome shotgun (WGS) entry which is preliminary data.</text>
</comment>
<keyword evidence="4 5" id="KW-0720">Serine protease</keyword>
<dbReference type="InterPro" id="IPR002470">
    <property type="entry name" value="Peptidase_S9A"/>
</dbReference>
<feature type="domain" description="Peptidase S9A N-terminal" evidence="8">
    <location>
        <begin position="37"/>
        <end position="438"/>
    </location>
</feature>
<dbReference type="EC" id="3.4.21.-" evidence="5"/>
<feature type="domain" description="Peptidase S9 prolyl oligopeptidase catalytic" evidence="7">
    <location>
        <begin position="512"/>
        <end position="715"/>
    </location>
</feature>
<keyword evidence="2 5" id="KW-0645">Protease</keyword>
<dbReference type="GO" id="GO:0006508">
    <property type="term" value="P:proteolysis"/>
    <property type="evidence" value="ECO:0007669"/>
    <property type="project" value="UniProtKB-KW"/>
</dbReference>
<feature type="region of interest" description="Disordered" evidence="6">
    <location>
        <begin position="718"/>
        <end position="746"/>
    </location>
</feature>
<evidence type="ECO:0000259" key="7">
    <source>
        <dbReference type="Pfam" id="PF00326"/>
    </source>
</evidence>
<dbReference type="Gene3D" id="2.130.10.120">
    <property type="entry name" value="Prolyl oligopeptidase, N-terminal domain"/>
    <property type="match status" value="1"/>
</dbReference>
<protein>
    <recommendedName>
        <fullName evidence="5">Prolyl endopeptidase</fullName>
        <ecNumber evidence="5">3.4.21.-</ecNumber>
    </recommendedName>
</protein>
<dbReference type="InterPro" id="IPR001375">
    <property type="entry name" value="Peptidase_S9_cat"/>
</dbReference>
<dbReference type="PANTHER" id="PTHR42881">
    <property type="entry name" value="PROLYL ENDOPEPTIDASE"/>
    <property type="match status" value="1"/>
</dbReference>
<keyword evidence="3 5" id="KW-0378">Hydrolase</keyword>
<dbReference type="Gene3D" id="3.40.50.1820">
    <property type="entry name" value="alpha/beta hydrolase"/>
    <property type="match status" value="1"/>
</dbReference>
<evidence type="ECO:0000256" key="6">
    <source>
        <dbReference type="SAM" id="MobiDB-lite"/>
    </source>
</evidence>
<accession>A0A9N8H4S7</accession>
<evidence type="ECO:0000313" key="10">
    <source>
        <dbReference type="Proteomes" id="UP001153069"/>
    </source>
</evidence>
<dbReference type="AlphaFoldDB" id="A0A9N8H4S7"/>
<organism evidence="9 10">
    <name type="scientific">Seminavis robusta</name>
    <dbReference type="NCBI Taxonomy" id="568900"/>
    <lineage>
        <taxon>Eukaryota</taxon>
        <taxon>Sar</taxon>
        <taxon>Stramenopiles</taxon>
        <taxon>Ochrophyta</taxon>
        <taxon>Bacillariophyta</taxon>
        <taxon>Bacillariophyceae</taxon>
        <taxon>Bacillariophycidae</taxon>
        <taxon>Naviculales</taxon>
        <taxon>Naviculaceae</taxon>
        <taxon>Seminavis</taxon>
    </lineage>
</organism>
<name>A0A9N8H4S7_9STRA</name>
<dbReference type="SUPFAM" id="SSF50993">
    <property type="entry name" value="Peptidase/esterase 'gauge' domain"/>
    <property type="match status" value="1"/>
</dbReference>
<evidence type="ECO:0000256" key="3">
    <source>
        <dbReference type="ARBA" id="ARBA00022801"/>
    </source>
</evidence>
<comment type="similarity">
    <text evidence="1 5">Belongs to the peptidase S9A family.</text>
</comment>
<sequence>MKIISASAIGLFQLVAGANLRASFLRNKQRSLQEISAAEDPFLWLEDTRSQESLEWVETQNNATVSALEAHPYFDDILQQLEQNGNSPDRIPYFNIRHGLFYNFWRDEAHVRGIWRRTTMDSYFNDTTQWETILDFDKLSSDENENWVLSGITCLPPEEVRCMISLSRGGGDATVEREFDLEDMAFVEDGFLLPEAITFASWKDADTLWVSTDFGNGSLTTSGYSRFVKQWKRGTLLENATSVIEGSVDDVFVFGGTEYSPERTYEVFSVYETFFLANHYHLRAEDGEIIQLDVPKDASILRFFKNQMLLQLRSAWEVAGDNETFASGALLAIDFDDFLSGSRAFTVVFQPSERVALDIVSSPDDGIENFIVYTTLDNVISRMYRATIDEAGVWTEEEIQLPSLGSAGVLSRSGFNDTFYIYYSDFLTPTTLYRVHSDGHIESVKASPTLFDGSGVTVEQYHATSKDGTQIPYFIIKPSDLVLDGSNPTLLYGYGGFEVSLVPQYDSEVGAAWIERGGVYVVANIRGGGEFGPEWHQAAVRENHQTNFDDFIAVAENLIDRKITSPAHLGIRGGSQGGLLVGGSFVQRPDLFSAVACHVPLLDMRRFSKLLAGASWIDEYGDPDTDDWEDFISSWSPYHNLKAEEQYPHVFFQTYTSDDRVHPAHARKMAAKMLDMGHSLYFYEATEGGHGGGALTNQRAYTDALTYTYLWKMLANSDQPEGSDADSEVDLPGAEVSKQLEQPDLP</sequence>
<dbReference type="OrthoDB" id="248387at2759"/>
<dbReference type="PANTHER" id="PTHR42881:SF13">
    <property type="entry name" value="PROLYL ENDOPEPTIDASE"/>
    <property type="match status" value="1"/>
</dbReference>
<dbReference type="GO" id="GO:0004252">
    <property type="term" value="F:serine-type endopeptidase activity"/>
    <property type="evidence" value="ECO:0007669"/>
    <property type="project" value="UniProtKB-UniRule"/>
</dbReference>
<reference evidence="9" key="1">
    <citation type="submission" date="2020-06" db="EMBL/GenBank/DDBJ databases">
        <authorList>
            <consortium name="Plant Systems Biology data submission"/>
        </authorList>
    </citation>
    <scope>NUCLEOTIDE SEQUENCE</scope>
    <source>
        <strain evidence="9">D6</strain>
    </source>
</reference>
<gene>
    <name evidence="9" type="ORF">SEMRO_12_G009520.1</name>
</gene>